<reference evidence="3 6" key="2">
    <citation type="submission" date="2020-08" db="EMBL/GenBank/DDBJ databases">
        <title>Genomic Encyclopedia of Type Strains, Phase IV (KMG-IV): sequencing the most valuable type-strain genomes for metagenomic binning, comparative biology and taxonomic classification.</title>
        <authorList>
            <person name="Goeker M."/>
        </authorList>
    </citation>
    <scope>NUCLEOTIDE SEQUENCE [LARGE SCALE GENOMIC DNA]</scope>
    <source>
        <strain evidence="3 6">DSM 100021</strain>
    </source>
</reference>
<protein>
    <submittedName>
        <fullName evidence="3">Type IV secretory pathway VirJ component</fullName>
    </submittedName>
    <submittedName>
        <fullName evidence="4">Type IV secretory pathway protein AcvB</fullName>
    </submittedName>
</protein>
<evidence type="ECO:0000259" key="2">
    <source>
        <dbReference type="Pfam" id="PF06057"/>
    </source>
</evidence>
<organism evidence="4 5">
    <name type="scientific">Allorhizobium taibaishanense</name>
    <dbReference type="NCBI Taxonomy" id="887144"/>
    <lineage>
        <taxon>Bacteria</taxon>
        <taxon>Pseudomonadati</taxon>
        <taxon>Pseudomonadota</taxon>
        <taxon>Alphaproteobacteria</taxon>
        <taxon>Hyphomicrobiales</taxon>
        <taxon>Rhizobiaceae</taxon>
        <taxon>Rhizobium/Agrobacterium group</taxon>
        <taxon>Allorhizobium</taxon>
    </lineage>
</organism>
<name>A0A1Q9A1J4_9HYPH</name>
<dbReference type="Gene3D" id="3.40.50.1820">
    <property type="entry name" value="alpha/beta hydrolase"/>
    <property type="match status" value="2"/>
</dbReference>
<proteinExistence type="predicted"/>
<feature type="domain" description="Bacterial virulence" evidence="2">
    <location>
        <begin position="281"/>
        <end position="472"/>
    </location>
</feature>
<evidence type="ECO:0000313" key="6">
    <source>
        <dbReference type="Proteomes" id="UP000544107"/>
    </source>
</evidence>
<sequence length="475" mass="50794">MKSSVYRLSVGAVARRLLITGCLILASAGAGLLSPALAADEPYETGTIPDPVITLPDGKPKSVVFLLSDKSGWNDQMKAEAERLRGNGSVVVGIDTPRYLQSLQADLKSSDEDDCIYTVSDIEDLSHQIQRRIGGSDYLPPLVAGIGEGGTLALAILAQTPNATIGETLAVDPGDVIPLPDQFCTPAEKTPKNGGIVYGLTDGALPDPASVRFSTTADPVGRTHVADLLKDHSDIDVADSQKPAAQTLSDGIDVMIAATAKEAEPLGLPLTVMEVDKPAFDTMAIIYSGDGGWRDIDSEIAGYFQQEGLPVIGVDSLRYFWSARKPQETADDLARIINTYTKRWKVKHVMLVGFSFGADITPPVYNLLPENLRQKVNQVSLLSMSQASDFEISVTGWLGAKGSGAGGDPTKEIAKMPAGLVQCLYGADDEEDDGCHLLDTKKVDVVKLEGGHHFDGDYEALAKMLLDRLKTRKLD</sequence>
<evidence type="ECO:0000313" key="4">
    <source>
        <dbReference type="EMBL" id="OLP48416.1"/>
    </source>
</evidence>
<keyword evidence="1" id="KW-0732">Signal</keyword>
<comment type="caution">
    <text evidence="4">The sequence shown here is derived from an EMBL/GenBank/DDBJ whole genome shotgun (WGS) entry which is preliminary data.</text>
</comment>
<keyword evidence="5" id="KW-1185">Reference proteome</keyword>
<dbReference type="InterPro" id="IPR010333">
    <property type="entry name" value="VirJ"/>
</dbReference>
<dbReference type="AlphaFoldDB" id="A0A1Q9A1J4"/>
<dbReference type="STRING" id="887144.BJF91_00115"/>
<accession>A0A1Q9A1J4</accession>
<dbReference type="InterPro" id="IPR029058">
    <property type="entry name" value="AB_hydrolase_fold"/>
</dbReference>
<dbReference type="InterPro" id="IPR011225">
    <property type="entry name" value="IV_sec_VirJ"/>
</dbReference>
<gene>
    <name evidence="4" type="ORF">BJF91_00115</name>
    <name evidence="3" type="ORF">GGQ71_003610</name>
</gene>
<evidence type="ECO:0000256" key="1">
    <source>
        <dbReference type="SAM" id="SignalP"/>
    </source>
</evidence>
<dbReference type="Proteomes" id="UP000185598">
    <property type="component" value="Unassembled WGS sequence"/>
</dbReference>
<evidence type="ECO:0000313" key="5">
    <source>
        <dbReference type="Proteomes" id="UP000185598"/>
    </source>
</evidence>
<dbReference type="EMBL" id="JACIED010000004">
    <property type="protein sequence ID" value="MBB4009328.1"/>
    <property type="molecule type" value="Genomic_DNA"/>
</dbReference>
<dbReference type="Proteomes" id="UP000544107">
    <property type="component" value="Unassembled WGS sequence"/>
</dbReference>
<dbReference type="SUPFAM" id="SSF53474">
    <property type="entry name" value="alpha/beta-Hydrolases"/>
    <property type="match status" value="2"/>
</dbReference>
<feature type="signal peptide" evidence="1">
    <location>
        <begin position="1"/>
        <end position="38"/>
    </location>
</feature>
<dbReference type="OrthoDB" id="9807916at2"/>
<dbReference type="EMBL" id="MKIN01000023">
    <property type="protein sequence ID" value="OLP48416.1"/>
    <property type="molecule type" value="Genomic_DNA"/>
</dbReference>
<dbReference type="RefSeq" id="WP_075615733.1">
    <property type="nucleotide sequence ID" value="NZ_JACIED010000004.1"/>
</dbReference>
<reference evidence="4 5" key="1">
    <citation type="submission" date="2016-09" db="EMBL/GenBank/DDBJ databases">
        <title>Rhizobium oryziradicis sp. nov., isolated from the root of rice.</title>
        <authorList>
            <person name="Zhao J."/>
            <person name="Zhang X."/>
        </authorList>
    </citation>
    <scope>NUCLEOTIDE SEQUENCE [LARGE SCALE GENOMIC DNA]</scope>
    <source>
        <strain evidence="4 5">14971</strain>
    </source>
</reference>
<dbReference type="PIRSF" id="PIRSF029063">
    <property type="entry name" value="IV_sec_VirJ"/>
    <property type="match status" value="1"/>
</dbReference>
<dbReference type="Pfam" id="PF06057">
    <property type="entry name" value="VirJ"/>
    <property type="match status" value="1"/>
</dbReference>
<evidence type="ECO:0000313" key="3">
    <source>
        <dbReference type="EMBL" id="MBB4009328.1"/>
    </source>
</evidence>
<feature type="chain" id="PRO_5044564250" evidence="1">
    <location>
        <begin position="39"/>
        <end position="475"/>
    </location>
</feature>